<feature type="domain" description="PARP-type" evidence="6">
    <location>
        <begin position="46"/>
        <end position="118"/>
    </location>
</feature>
<evidence type="ECO:0000256" key="3">
    <source>
        <dbReference type="ARBA" id="ARBA00022771"/>
    </source>
</evidence>
<evidence type="ECO:0000256" key="5">
    <source>
        <dbReference type="ARBA" id="ARBA00023242"/>
    </source>
</evidence>
<organism evidence="7 8">
    <name type="scientific">Thraustotheca clavata</name>
    <dbReference type="NCBI Taxonomy" id="74557"/>
    <lineage>
        <taxon>Eukaryota</taxon>
        <taxon>Sar</taxon>
        <taxon>Stramenopiles</taxon>
        <taxon>Oomycota</taxon>
        <taxon>Saprolegniomycetes</taxon>
        <taxon>Saprolegniales</taxon>
        <taxon>Achlyaceae</taxon>
        <taxon>Thraustotheca</taxon>
    </lineage>
</organism>
<dbReference type="InterPro" id="IPR036957">
    <property type="entry name" value="Znf_PARP_sf"/>
</dbReference>
<evidence type="ECO:0000259" key="6">
    <source>
        <dbReference type="SMART" id="SM01336"/>
    </source>
</evidence>
<dbReference type="InterPro" id="IPR001510">
    <property type="entry name" value="Znf_PARP"/>
</dbReference>
<evidence type="ECO:0000313" key="8">
    <source>
        <dbReference type="Proteomes" id="UP000243217"/>
    </source>
</evidence>
<gene>
    <name evidence="7" type="ORF">THRCLA_22520</name>
</gene>
<accession>A0A1V9YXZ9</accession>
<dbReference type="GO" id="GO:0005634">
    <property type="term" value="C:nucleus"/>
    <property type="evidence" value="ECO:0007669"/>
    <property type="project" value="UniProtKB-SubCell"/>
</dbReference>
<proteinExistence type="predicted"/>
<dbReference type="GO" id="GO:0008270">
    <property type="term" value="F:zinc ion binding"/>
    <property type="evidence" value="ECO:0007669"/>
    <property type="project" value="UniProtKB-KW"/>
</dbReference>
<comment type="caution">
    <text evidence="7">The sequence shown here is derived from an EMBL/GenBank/DDBJ whole genome shotgun (WGS) entry which is preliminary data.</text>
</comment>
<keyword evidence="4" id="KW-0862">Zinc</keyword>
<keyword evidence="2" id="KW-0479">Metal-binding</keyword>
<reference evidence="7 8" key="1">
    <citation type="journal article" date="2014" name="Genome Biol. Evol.">
        <title>The secreted proteins of Achlya hypogyna and Thraustotheca clavata identify the ancestral oomycete secretome and reveal gene acquisitions by horizontal gene transfer.</title>
        <authorList>
            <person name="Misner I."/>
            <person name="Blouin N."/>
            <person name="Leonard G."/>
            <person name="Richards T.A."/>
            <person name="Lane C.E."/>
        </authorList>
    </citation>
    <scope>NUCLEOTIDE SEQUENCE [LARGE SCALE GENOMIC DNA]</scope>
    <source>
        <strain evidence="7 8">ATCC 34112</strain>
    </source>
</reference>
<keyword evidence="3" id="KW-0863">Zinc-finger</keyword>
<dbReference type="SUPFAM" id="SSF57716">
    <property type="entry name" value="Glucocorticoid receptor-like (DNA-binding domain)"/>
    <property type="match status" value="1"/>
</dbReference>
<name>A0A1V9YXZ9_9STRA</name>
<keyword evidence="8" id="KW-1185">Reference proteome</keyword>
<evidence type="ECO:0000313" key="7">
    <source>
        <dbReference type="EMBL" id="OQR90689.1"/>
    </source>
</evidence>
<dbReference type="OrthoDB" id="19045at2759"/>
<dbReference type="Proteomes" id="UP000243217">
    <property type="component" value="Unassembled WGS sequence"/>
</dbReference>
<dbReference type="AlphaFoldDB" id="A0A1V9YXZ9"/>
<comment type="subcellular location">
    <subcellularLocation>
        <location evidence="1">Nucleus</location>
    </subcellularLocation>
</comment>
<evidence type="ECO:0000256" key="1">
    <source>
        <dbReference type="ARBA" id="ARBA00004123"/>
    </source>
</evidence>
<keyword evidence="5" id="KW-0539">Nucleus</keyword>
<dbReference type="GO" id="GO:0003677">
    <property type="term" value="F:DNA binding"/>
    <property type="evidence" value="ECO:0007669"/>
    <property type="project" value="InterPro"/>
</dbReference>
<sequence length="124" mass="14295">MERYNKRWESERFFYCNVAIAPIDHFSISIMTKSNPWTLNTLPVIGTATSEGCLCQACKKNINEGDIRVGLIFHHLNGYIALDWHHLTCCENPWHLPTLDGFDLLTDEEKHKVHAWIKQSKIGA</sequence>
<dbReference type="Gene3D" id="3.30.1740.10">
    <property type="entry name" value="Zinc finger, PARP-type"/>
    <property type="match status" value="1"/>
</dbReference>
<evidence type="ECO:0000256" key="4">
    <source>
        <dbReference type="ARBA" id="ARBA00022833"/>
    </source>
</evidence>
<dbReference type="EMBL" id="JNBS01002502">
    <property type="protein sequence ID" value="OQR90689.1"/>
    <property type="molecule type" value="Genomic_DNA"/>
</dbReference>
<protein>
    <recommendedName>
        <fullName evidence="6">PARP-type domain-containing protein</fullName>
    </recommendedName>
</protein>
<dbReference type="SMART" id="SM01336">
    <property type="entry name" value="zf-PARP"/>
    <property type="match status" value="1"/>
</dbReference>
<evidence type="ECO:0000256" key="2">
    <source>
        <dbReference type="ARBA" id="ARBA00022723"/>
    </source>
</evidence>